<reference evidence="2" key="1">
    <citation type="submission" date="2022-11" db="UniProtKB">
        <authorList>
            <consortium name="WormBaseParasite"/>
        </authorList>
    </citation>
    <scope>IDENTIFICATION</scope>
</reference>
<dbReference type="AlphaFoldDB" id="A0A915HVQ4"/>
<sequence length="130" mass="14407">MAQDKLDLMGAQMEKMMVILGQMQNQIIAQQQKITDLETDNFPVCTSNVASSSHRAPVGPIAHGARGYRLSNPPNILPAENPRNTDISNNVFQLLGKEMLQISNQVQQGVANSTMRMGIKQKLVLQFLRC</sequence>
<organism evidence="1 2">
    <name type="scientific">Romanomermis culicivorax</name>
    <name type="common">Nematode worm</name>
    <dbReference type="NCBI Taxonomy" id="13658"/>
    <lineage>
        <taxon>Eukaryota</taxon>
        <taxon>Metazoa</taxon>
        <taxon>Ecdysozoa</taxon>
        <taxon>Nematoda</taxon>
        <taxon>Enoplea</taxon>
        <taxon>Dorylaimia</taxon>
        <taxon>Mermithida</taxon>
        <taxon>Mermithoidea</taxon>
        <taxon>Mermithidae</taxon>
        <taxon>Romanomermis</taxon>
    </lineage>
</organism>
<name>A0A915HVQ4_ROMCU</name>
<evidence type="ECO:0000313" key="2">
    <source>
        <dbReference type="WBParaSite" id="nRc.2.0.1.t05425-RA"/>
    </source>
</evidence>
<proteinExistence type="predicted"/>
<protein>
    <submittedName>
        <fullName evidence="2">Uncharacterized protein</fullName>
    </submittedName>
</protein>
<keyword evidence="1" id="KW-1185">Reference proteome</keyword>
<dbReference type="WBParaSite" id="nRc.2.0.1.t05425-RA">
    <property type="protein sequence ID" value="nRc.2.0.1.t05425-RA"/>
    <property type="gene ID" value="nRc.2.0.1.g05425"/>
</dbReference>
<accession>A0A915HVQ4</accession>
<evidence type="ECO:0000313" key="1">
    <source>
        <dbReference type="Proteomes" id="UP000887565"/>
    </source>
</evidence>
<dbReference type="Proteomes" id="UP000887565">
    <property type="component" value="Unplaced"/>
</dbReference>